<accession>A0ACB9Q6Z0</accession>
<dbReference type="EMBL" id="CM039426">
    <property type="protein sequence ID" value="KAI4356478.1"/>
    <property type="molecule type" value="Genomic_DNA"/>
</dbReference>
<reference evidence="1 2" key="1">
    <citation type="journal article" date="2022" name="DNA Res.">
        <title>Chromosomal-level genome assembly of the orchid tree Bauhinia variegata (Leguminosae; Cercidoideae) supports the allotetraploid origin hypothesis of Bauhinia.</title>
        <authorList>
            <person name="Zhong Y."/>
            <person name="Chen Y."/>
            <person name="Zheng D."/>
            <person name="Pang J."/>
            <person name="Liu Y."/>
            <person name="Luo S."/>
            <person name="Meng S."/>
            <person name="Qian L."/>
            <person name="Wei D."/>
            <person name="Dai S."/>
            <person name="Zhou R."/>
        </authorList>
    </citation>
    <scope>NUCLEOTIDE SEQUENCE [LARGE SCALE GENOMIC DNA]</scope>
    <source>
        <strain evidence="1">BV-YZ2020</strain>
    </source>
</reference>
<keyword evidence="2" id="KW-1185">Reference proteome</keyword>
<sequence>MQFLMTEGYSSIQIVNSYACGFNTLAPATCWPWLNSSESNLAAASISFFCSMLALYEAGGLVYVNIIIL</sequence>
<comment type="caution">
    <text evidence="1">The sequence shown here is derived from an EMBL/GenBank/DDBJ whole genome shotgun (WGS) entry which is preliminary data.</text>
</comment>
<proteinExistence type="predicted"/>
<name>A0ACB9Q6Z0_BAUVA</name>
<evidence type="ECO:0000313" key="1">
    <source>
        <dbReference type="EMBL" id="KAI4356478.1"/>
    </source>
</evidence>
<gene>
    <name evidence="1" type="ORF">L6164_000500</name>
</gene>
<dbReference type="Proteomes" id="UP000828941">
    <property type="component" value="Chromosome 1"/>
</dbReference>
<evidence type="ECO:0000313" key="2">
    <source>
        <dbReference type="Proteomes" id="UP000828941"/>
    </source>
</evidence>
<protein>
    <submittedName>
        <fullName evidence="1">Uncharacterized protein</fullName>
    </submittedName>
</protein>
<organism evidence="1 2">
    <name type="scientific">Bauhinia variegata</name>
    <name type="common">Purple orchid tree</name>
    <name type="synonym">Phanera variegata</name>
    <dbReference type="NCBI Taxonomy" id="167791"/>
    <lineage>
        <taxon>Eukaryota</taxon>
        <taxon>Viridiplantae</taxon>
        <taxon>Streptophyta</taxon>
        <taxon>Embryophyta</taxon>
        <taxon>Tracheophyta</taxon>
        <taxon>Spermatophyta</taxon>
        <taxon>Magnoliopsida</taxon>
        <taxon>eudicotyledons</taxon>
        <taxon>Gunneridae</taxon>
        <taxon>Pentapetalae</taxon>
        <taxon>rosids</taxon>
        <taxon>fabids</taxon>
        <taxon>Fabales</taxon>
        <taxon>Fabaceae</taxon>
        <taxon>Cercidoideae</taxon>
        <taxon>Cercideae</taxon>
        <taxon>Bauhiniinae</taxon>
        <taxon>Bauhinia</taxon>
    </lineage>
</organism>